<evidence type="ECO:0000313" key="2">
    <source>
        <dbReference type="EMBL" id="CAF1558799.1"/>
    </source>
</evidence>
<organism evidence="2 3">
    <name type="scientific">Adineta steineri</name>
    <dbReference type="NCBI Taxonomy" id="433720"/>
    <lineage>
        <taxon>Eukaryota</taxon>
        <taxon>Metazoa</taxon>
        <taxon>Spiralia</taxon>
        <taxon>Gnathifera</taxon>
        <taxon>Rotifera</taxon>
        <taxon>Eurotatoria</taxon>
        <taxon>Bdelloidea</taxon>
        <taxon>Adinetida</taxon>
        <taxon>Adinetidae</taxon>
        <taxon>Adineta</taxon>
    </lineage>
</organism>
<dbReference type="EMBL" id="CAJNOG010006289">
    <property type="protein sequence ID" value="CAF1558799.1"/>
    <property type="molecule type" value="Genomic_DNA"/>
</dbReference>
<proteinExistence type="predicted"/>
<sequence length="91" mass="10050">CFNMKTSMNDESISSRISSGDKSKINETIDSTLKWMDSNQLAEKDEYEHKLKEVEKICSPIMTKLHGENNTSNGQSAPNAGGKGPTIEEVD</sequence>
<comment type="caution">
    <text evidence="2">The sequence shown here is derived from an EMBL/GenBank/DDBJ whole genome shotgun (WGS) entry which is preliminary data.</text>
</comment>
<dbReference type="Gene3D" id="1.20.1270.10">
    <property type="match status" value="1"/>
</dbReference>
<protein>
    <recommendedName>
        <fullName evidence="4">Heat shock protein 70</fullName>
    </recommendedName>
</protein>
<accession>A0A815XJQ5</accession>
<dbReference type="InterPro" id="IPR029048">
    <property type="entry name" value="HSP70_C_sf"/>
</dbReference>
<feature type="compositionally biased region" description="Polar residues" evidence="1">
    <location>
        <begin position="68"/>
        <end position="78"/>
    </location>
</feature>
<evidence type="ECO:0000256" key="1">
    <source>
        <dbReference type="SAM" id="MobiDB-lite"/>
    </source>
</evidence>
<evidence type="ECO:0008006" key="4">
    <source>
        <dbReference type="Google" id="ProtNLM"/>
    </source>
</evidence>
<dbReference type="SUPFAM" id="SSF100934">
    <property type="entry name" value="Heat shock protein 70kD (HSP70), C-terminal subdomain"/>
    <property type="match status" value="1"/>
</dbReference>
<dbReference type="AlphaFoldDB" id="A0A815XJQ5"/>
<gene>
    <name evidence="2" type="ORF">JYZ213_LOCUS46756</name>
</gene>
<reference evidence="2" key="1">
    <citation type="submission" date="2021-02" db="EMBL/GenBank/DDBJ databases">
        <authorList>
            <person name="Nowell W R."/>
        </authorList>
    </citation>
    <scope>NUCLEOTIDE SEQUENCE</scope>
</reference>
<dbReference type="Proteomes" id="UP000663845">
    <property type="component" value="Unassembled WGS sequence"/>
</dbReference>
<feature type="region of interest" description="Disordered" evidence="1">
    <location>
        <begin position="1"/>
        <end position="21"/>
    </location>
</feature>
<feature type="compositionally biased region" description="Polar residues" evidence="1">
    <location>
        <begin position="1"/>
        <end position="11"/>
    </location>
</feature>
<evidence type="ECO:0000313" key="3">
    <source>
        <dbReference type="Proteomes" id="UP000663845"/>
    </source>
</evidence>
<feature type="non-terminal residue" evidence="2">
    <location>
        <position position="1"/>
    </location>
</feature>
<feature type="region of interest" description="Disordered" evidence="1">
    <location>
        <begin position="64"/>
        <end position="91"/>
    </location>
</feature>
<name>A0A815XJQ5_9BILA</name>